<dbReference type="PANTHER" id="PTHR24220:SF86">
    <property type="entry name" value="ABC TRANSPORTER ABCH.1"/>
    <property type="match status" value="1"/>
</dbReference>
<keyword evidence="2" id="KW-0547">Nucleotide-binding</keyword>
<dbReference type="InterPro" id="IPR027417">
    <property type="entry name" value="P-loop_NTPase"/>
</dbReference>
<sequence>MLNLQGVCRTYLDGEPVHALRPVDLHVEAADYVSVTGPSGSGKSTLLNILGLLDTPTSGSYRVGDVETSNCGAALRGAIRGQLFGFVFQAFHLLPGRTALENVELGMLYGHNGRRQRRRLAMDALERMGMAHRAKADPRHLSGGEKQRVAIARAVAARPRVLFCDEPTGNLDSANTAVVLDVLRQLNTDGLTLVVVTHEPEVAAEATRRLGVVDGVVVES</sequence>
<dbReference type="OrthoDB" id="3242895at2"/>
<protein>
    <submittedName>
        <fullName evidence="5">Macrolide ABC transporter ATP-binding protein</fullName>
    </submittedName>
</protein>
<dbReference type="GO" id="GO:0022857">
    <property type="term" value="F:transmembrane transporter activity"/>
    <property type="evidence" value="ECO:0007669"/>
    <property type="project" value="TreeGrafter"/>
</dbReference>
<accession>A0A317D3E6</accession>
<evidence type="ECO:0000313" key="6">
    <source>
        <dbReference type="Proteomes" id="UP000245410"/>
    </source>
</evidence>
<proteinExistence type="predicted"/>
<evidence type="ECO:0000313" key="5">
    <source>
        <dbReference type="EMBL" id="PWR09358.1"/>
    </source>
</evidence>
<dbReference type="InterPro" id="IPR003593">
    <property type="entry name" value="AAA+_ATPase"/>
</dbReference>
<feature type="domain" description="ABC transporter" evidence="4">
    <location>
        <begin position="2"/>
        <end position="220"/>
    </location>
</feature>
<keyword evidence="6" id="KW-1185">Reference proteome</keyword>
<dbReference type="InterPro" id="IPR017871">
    <property type="entry name" value="ABC_transporter-like_CS"/>
</dbReference>
<dbReference type="SUPFAM" id="SSF52540">
    <property type="entry name" value="P-loop containing nucleoside triphosphate hydrolases"/>
    <property type="match status" value="1"/>
</dbReference>
<dbReference type="EMBL" id="QGKR01000179">
    <property type="protein sequence ID" value="PWR09358.1"/>
    <property type="molecule type" value="Genomic_DNA"/>
</dbReference>
<reference evidence="5 6" key="1">
    <citation type="submission" date="2018-05" db="EMBL/GenBank/DDBJ databases">
        <title>Micromonospora atacamensis sp. nov., a novel actinobacteria isolated from high altitude Atacama Desert soil.</title>
        <authorList>
            <person name="Carro L."/>
            <person name="Golinska P."/>
            <person name="Klenk H.-P."/>
            <person name="Goodfellow M."/>
        </authorList>
    </citation>
    <scope>NUCLEOTIDE SEQUENCE [LARGE SCALE GENOMIC DNA]</scope>
    <source>
        <strain evidence="5 6">5R2A7</strain>
    </source>
</reference>
<dbReference type="PROSITE" id="PS50893">
    <property type="entry name" value="ABC_TRANSPORTER_2"/>
    <property type="match status" value="1"/>
</dbReference>
<dbReference type="InterPro" id="IPR015854">
    <property type="entry name" value="ABC_transpr_LolD-like"/>
</dbReference>
<dbReference type="CDD" id="cd03255">
    <property type="entry name" value="ABC_MJ0796_LolCDE_FtsE"/>
    <property type="match status" value="1"/>
</dbReference>
<keyword evidence="1" id="KW-0813">Transport</keyword>
<dbReference type="PROSITE" id="PS00211">
    <property type="entry name" value="ABC_TRANSPORTER_1"/>
    <property type="match status" value="1"/>
</dbReference>
<dbReference type="GO" id="GO:0005886">
    <property type="term" value="C:plasma membrane"/>
    <property type="evidence" value="ECO:0007669"/>
    <property type="project" value="TreeGrafter"/>
</dbReference>
<dbReference type="Pfam" id="PF00005">
    <property type="entry name" value="ABC_tran"/>
    <property type="match status" value="1"/>
</dbReference>
<dbReference type="Gene3D" id="3.40.50.300">
    <property type="entry name" value="P-loop containing nucleotide triphosphate hydrolases"/>
    <property type="match status" value="1"/>
</dbReference>
<dbReference type="PANTHER" id="PTHR24220">
    <property type="entry name" value="IMPORT ATP-BINDING PROTEIN"/>
    <property type="match status" value="1"/>
</dbReference>
<dbReference type="GO" id="GO:0016887">
    <property type="term" value="F:ATP hydrolysis activity"/>
    <property type="evidence" value="ECO:0007669"/>
    <property type="project" value="InterPro"/>
</dbReference>
<dbReference type="InterPro" id="IPR017911">
    <property type="entry name" value="MacB-like_ATP-bd"/>
</dbReference>
<evidence type="ECO:0000259" key="4">
    <source>
        <dbReference type="PROSITE" id="PS50893"/>
    </source>
</evidence>
<dbReference type="SMART" id="SM00382">
    <property type="entry name" value="AAA"/>
    <property type="match status" value="1"/>
</dbReference>
<name>A0A317D3E6_9ACTN</name>
<dbReference type="Proteomes" id="UP000245410">
    <property type="component" value="Unassembled WGS sequence"/>
</dbReference>
<organism evidence="5 6">
    <name type="scientific">Micromonospora acroterricola</name>
    <dbReference type="NCBI Taxonomy" id="2202421"/>
    <lineage>
        <taxon>Bacteria</taxon>
        <taxon>Bacillati</taxon>
        <taxon>Actinomycetota</taxon>
        <taxon>Actinomycetes</taxon>
        <taxon>Micromonosporales</taxon>
        <taxon>Micromonosporaceae</taxon>
        <taxon>Micromonospora</taxon>
    </lineage>
</organism>
<keyword evidence="3 5" id="KW-0067">ATP-binding</keyword>
<dbReference type="GO" id="GO:0005524">
    <property type="term" value="F:ATP binding"/>
    <property type="evidence" value="ECO:0007669"/>
    <property type="project" value="UniProtKB-KW"/>
</dbReference>
<dbReference type="InterPro" id="IPR003439">
    <property type="entry name" value="ABC_transporter-like_ATP-bd"/>
</dbReference>
<evidence type="ECO:0000256" key="1">
    <source>
        <dbReference type="ARBA" id="ARBA00022448"/>
    </source>
</evidence>
<evidence type="ECO:0000256" key="2">
    <source>
        <dbReference type="ARBA" id="ARBA00022741"/>
    </source>
</evidence>
<evidence type="ECO:0000256" key="3">
    <source>
        <dbReference type="ARBA" id="ARBA00022840"/>
    </source>
</evidence>
<comment type="caution">
    <text evidence="5">The sequence shown here is derived from an EMBL/GenBank/DDBJ whole genome shotgun (WGS) entry which is preliminary data.</text>
</comment>
<gene>
    <name evidence="5" type="ORF">DKT68_12405</name>
</gene>
<dbReference type="AlphaFoldDB" id="A0A317D3E6"/>